<dbReference type="AlphaFoldDB" id="A0A6L2LUU2"/>
<sequence length="71" mass="8166">MFVCPCGEDDLGEKFAFLGLVNPPMCLRDVDIIFGLLKNRNQLEDLLDMTEEGADFEEHRAKTEETRENMD</sequence>
<organism evidence="1">
    <name type="scientific">Tanacetum cinerariifolium</name>
    <name type="common">Dalmatian daisy</name>
    <name type="synonym">Chrysanthemum cinerariifolium</name>
    <dbReference type="NCBI Taxonomy" id="118510"/>
    <lineage>
        <taxon>Eukaryota</taxon>
        <taxon>Viridiplantae</taxon>
        <taxon>Streptophyta</taxon>
        <taxon>Embryophyta</taxon>
        <taxon>Tracheophyta</taxon>
        <taxon>Spermatophyta</taxon>
        <taxon>Magnoliopsida</taxon>
        <taxon>eudicotyledons</taxon>
        <taxon>Gunneridae</taxon>
        <taxon>Pentapetalae</taxon>
        <taxon>asterids</taxon>
        <taxon>campanulids</taxon>
        <taxon>Asterales</taxon>
        <taxon>Asteraceae</taxon>
        <taxon>Asteroideae</taxon>
        <taxon>Anthemideae</taxon>
        <taxon>Anthemidinae</taxon>
        <taxon>Tanacetum</taxon>
    </lineage>
</organism>
<evidence type="ECO:0000313" key="1">
    <source>
        <dbReference type="EMBL" id="GEU64222.1"/>
    </source>
</evidence>
<protein>
    <submittedName>
        <fullName evidence="1">Zinc finger, GRF-type</fullName>
    </submittedName>
</protein>
<gene>
    <name evidence="1" type="ORF">Tci_036200</name>
</gene>
<name>A0A6L2LUU2_TANCI</name>
<reference evidence="1" key="1">
    <citation type="journal article" date="2019" name="Sci. Rep.">
        <title>Draft genome of Tanacetum cinerariifolium, the natural source of mosquito coil.</title>
        <authorList>
            <person name="Yamashiro T."/>
            <person name="Shiraishi A."/>
            <person name="Satake H."/>
            <person name="Nakayama K."/>
        </authorList>
    </citation>
    <scope>NUCLEOTIDE SEQUENCE</scope>
</reference>
<comment type="caution">
    <text evidence="1">The sequence shown here is derived from an EMBL/GenBank/DDBJ whole genome shotgun (WGS) entry which is preliminary data.</text>
</comment>
<dbReference type="EMBL" id="BKCJ010004983">
    <property type="protein sequence ID" value="GEU64222.1"/>
    <property type="molecule type" value="Genomic_DNA"/>
</dbReference>
<proteinExistence type="predicted"/>
<accession>A0A6L2LUU2</accession>